<evidence type="ECO:0000256" key="1">
    <source>
        <dbReference type="SAM" id="Phobius"/>
    </source>
</evidence>
<dbReference type="AlphaFoldDB" id="A0A9X1Z571"/>
<gene>
    <name evidence="2" type="ORF">L2749_14080</name>
</gene>
<dbReference type="Proteomes" id="UP001139408">
    <property type="component" value="Unassembled WGS sequence"/>
</dbReference>
<keyword evidence="1" id="KW-0812">Transmembrane</keyword>
<proteinExistence type="predicted"/>
<keyword evidence="1" id="KW-1133">Transmembrane helix</keyword>
<organism evidence="2 3">
    <name type="scientific">Shewanella algicola</name>
    <dbReference type="NCBI Taxonomy" id="640633"/>
    <lineage>
        <taxon>Bacteria</taxon>
        <taxon>Pseudomonadati</taxon>
        <taxon>Pseudomonadota</taxon>
        <taxon>Gammaproteobacteria</taxon>
        <taxon>Alteromonadales</taxon>
        <taxon>Shewanellaceae</taxon>
        <taxon>Shewanella</taxon>
    </lineage>
</organism>
<reference evidence="2" key="1">
    <citation type="submission" date="2022-01" db="EMBL/GenBank/DDBJ databases">
        <title>Whole genome-based taxonomy of the Shewanellaceae.</title>
        <authorList>
            <person name="Martin-Rodriguez A.J."/>
        </authorList>
    </citation>
    <scope>NUCLEOTIDE SEQUENCE</scope>
    <source>
        <strain evidence="2">DSM 23803</strain>
    </source>
</reference>
<protein>
    <submittedName>
        <fullName evidence="2">Uncharacterized protein</fullName>
    </submittedName>
</protein>
<sequence>MYKVFKFLLLFIVPLAIVQAFNNDILAMSLLIILGVYGICSKWLLNLNNVPSANDKLRLVGFMASALALWHWIIFQHWRSIELYYISDLTALLWALFVYLGFILYCFILYRTGWCLTLFKPNSKLSFAYEMTGRKVQLHFSGTKTNLITALSSFKLLLHNATVNDRINVIELISPILSSEKSRKKLYKIIDDVNNSGAYDHLLTPMLDSNFSPNQLQKFGYFLTFTIQAPKSYKQYWRNSKGAWSKINIVVTDKH</sequence>
<evidence type="ECO:0000313" key="2">
    <source>
        <dbReference type="EMBL" id="MCL1106371.1"/>
    </source>
</evidence>
<accession>A0A9X1Z571</accession>
<keyword evidence="3" id="KW-1185">Reference proteome</keyword>
<dbReference type="RefSeq" id="WP_188925734.1">
    <property type="nucleotide sequence ID" value="NZ_BMQI01000030.1"/>
</dbReference>
<feature type="transmembrane region" description="Helical" evidence="1">
    <location>
        <begin position="30"/>
        <end position="47"/>
    </location>
</feature>
<evidence type="ECO:0000313" key="3">
    <source>
        <dbReference type="Proteomes" id="UP001139408"/>
    </source>
</evidence>
<keyword evidence="1" id="KW-0472">Membrane</keyword>
<dbReference type="EMBL" id="JAKILJ010000032">
    <property type="protein sequence ID" value="MCL1106371.1"/>
    <property type="molecule type" value="Genomic_DNA"/>
</dbReference>
<feature type="transmembrane region" description="Helical" evidence="1">
    <location>
        <begin position="91"/>
        <end position="110"/>
    </location>
</feature>
<comment type="caution">
    <text evidence="2">The sequence shown here is derived from an EMBL/GenBank/DDBJ whole genome shotgun (WGS) entry which is preliminary data.</text>
</comment>
<feature type="transmembrane region" description="Helical" evidence="1">
    <location>
        <begin position="59"/>
        <end position="79"/>
    </location>
</feature>
<name>A0A9X1Z571_9GAMM</name>